<dbReference type="EMBL" id="KB456268">
    <property type="protein sequence ID" value="EMF10253.1"/>
    <property type="molecule type" value="Genomic_DNA"/>
</dbReference>
<feature type="region of interest" description="Disordered" evidence="1">
    <location>
        <begin position="68"/>
        <end position="134"/>
    </location>
</feature>
<keyword evidence="4" id="KW-1185">Reference proteome</keyword>
<evidence type="ECO:0000313" key="4">
    <source>
        <dbReference type="Proteomes" id="UP000016931"/>
    </source>
</evidence>
<dbReference type="Proteomes" id="UP000016931">
    <property type="component" value="Unassembled WGS sequence"/>
</dbReference>
<organism evidence="3 4">
    <name type="scientific">Sphaerulina musiva (strain SO2202)</name>
    <name type="common">Poplar stem canker fungus</name>
    <name type="synonym">Septoria musiva</name>
    <dbReference type="NCBI Taxonomy" id="692275"/>
    <lineage>
        <taxon>Eukaryota</taxon>
        <taxon>Fungi</taxon>
        <taxon>Dikarya</taxon>
        <taxon>Ascomycota</taxon>
        <taxon>Pezizomycotina</taxon>
        <taxon>Dothideomycetes</taxon>
        <taxon>Dothideomycetidae</taxon>
        <taxon>Mycosphaerellales</taxon>
        <taxon>Mycosphaerellaceae</taxon>
        <taxon>Sphaerulina</taxon>
    </lineage>
</organism>
<reference evidence="3 4" key="1">
    <citation type="journal article" date="2012" name="PLoS Pathog.">
        <title>Diverse lifestyles and strategies of plant pathogenesis encoded in the genomes of eighteen Dothideomycetes fungi.</title>
        <authorList>
            <person name="Ohm R.A."/>
            <person name="Feau N."/>
            <person name="Henrissat B."/>
            <person name="Schoch C.L."/>
            <person name="Horwitz B.A."/>
            <person name="Barry K.W."/>
            <person name="Condon B.J."/>
            <person name="Copeland A.C."/>
            <person name="Dhillon B."/>
            <person name="Glaser F."/>
            <person name="Hesse C.N."/>
            <person name="Kosti I."/>
            <person name="LaButti K."/>
            <person name="Lindquist E.A."/>
            <person name="Lucas S."/>
            <person name="Salamov A.A."/>
            <person name="Bradshaw R.E."/>
            <person name="Ciuffetti L."/>
            <person name="Hamelin R.C."/>
            <person name="Kema G.H.J."/>
            <person name="Lawrence C."/>
            <person name="Scott J.A."/>
            <person name="Spatafora J.W."/>
            <person name="Turgeon B.G."/>
            <person name="de Wit P.J.G.M."/>
            <person name="Zhong S."/>
            <person name="Goodwin S.B."/>
            <person name="Grigoriev I.V."/>
        </authorList>
    </citation>
    <scope>NUCLEOTIDE SEQUENCE [LARGE SCALE GENOMIC DNA]</scope>
    <source>
        <strain evidence="3 4">SO2202</strain>
    </source>
</reference>
<evidence type="ECO:0000256" key="1">
    <source>
        <dbReference type="SAM" id="MobiDB-lite"/>
    </source>
</evidence>
<feature type="transmembrane region" description="Helical" evidence="2">
    <location>
        <begin position="40"/>
        <end position="62"/>
    </location>
</feature>
<feature type="compositionally biased region" description="Basic and acidic residues" evidence="1">
    <location>
        <begin position="203"/>
        <end position="247"/>
    </location>
</feature>
<dbReference type="OrthoDB" id="5327700at2759"/>
<dbReference type="GeneID" id="27905330"/>
<feature type="compositionally biased region" description="Low complexity" evidence="1">
    <location>
        <begin position="9"/>
        <end position="21"/>
    </location>
</feature>
<accession>M3D190</accession>
<name>M3D190_SPHMS</name>
<dbReference type="OMA" id="VAAWIWS"/>
<dbReference type="HOGENOM" id="CLU_025740_0_0_1"/>
<gene>
    <name evidence="3" type="ORF">SEPMUDRAFT_165894</name>
</gene>
<proteinExistence type="predicted"/>
<sequence>MSYDRNNIRRTPAPRTARGRPLYAPPLPPGGSHNRNHSVLGYWVPLVTIGTIAVGGLAAWIWSERTEHDEEDYPNDKPPRPTTAPGPGGPYSTQGSQPYSGPPPRSGPVDGGYIPLQDPTQPPQPVSEDVTGISYGGESASAYYDESSNAARNISERNDASFLGRVMRRTPSPQQFFDNASKQVMGGMAAAGKALGSIMEVDSRDHSVERRGLDEREGFSDHERWSEEAEERQRNKTAEIDHTESSKRGSSRGGGKGKGRAKRIVAIVVSADVEDHNTYDEDAFHTEHGSILSHLPEALDSDTTDLFVLIYAPNLKKLPSTSASSALGSSYSNISTPAQTPGSELPSISPHMEATNPTFDHLQQQAQSLVDHPTKIMPFATPAGYVSILRHLAPQIVYISDTLSGRDGETVAQLQGWVGHTVLVAGDEGHGGLADTETETETEDERRRQQHQQQRTSEKKKKWWEHSSFVGLGKEIDVVDAMRVRDDWARRVNGRE</sequence>
<keyword evidence="2" id="KW-0472">Membrane</keyword>
<dbReference type="AlphaFoldDB" id="M3D190"/>
<keyword evidence="2" id="KW-0812">Transmembrane</keyword>
<feature type="compositionally biased region" description="Basic and acidic residues" evidence="1">
    <location>
        <begin position="68"/>
        <end position="79"/>
    </location>
</feature>
<protein>
    <recommendedName>
        <fullName evidence="5">Peroxin 22-like protein</fullName>
    </recommendedName>
</protein>
<keyword evidence="2" id="KW-1133">Transmembrane helix</keyword>
<evidence type="ECO:0000256" key="2">
    <source>
        <dbReference type="SAM" id="Phobius"/>
    </source>
</evidence>
<feature type="region of interest" description="Disordered" evidence="1">
    <location>
        <begin position="203"/>
        <end position="261"/>
    </location>
</feature>
<evidence type="ECO:0008006" key="5">
    <source>
        <dbReference type="Google" id="ProtNLM"/>
    </source>
</evidence>
<feature type="region of interest" description="Disordered" evidence="1">
    <location>
        <begin position="1"/>
        <end position="30"/>
    </location>
</feature>
<evidence type="ECO:0000313" key="3">
    <source>
        <dbReference type="EMBL" id="EMF10253.1"/>
    </source>
</evidence>
<feature type="region of interest" description="Disordered" evidence="1">
    <location>
        <begin position="426"/>
        <end position="463"/>
    </location>
</feature>
<dbReference type="eggNOG" id="ENOG502SHU3">
    <property type="taxonomic scope" value="Eukaryota"/>
</dbReference>
<dbReference type="RefSeq" id="XP_016758374.1">
    <property type="nucleotide sequence ID" value="XM_016908193.1"/>
</dbReference>